<accession>D7FM32</accession>
<feature type="region of interest" description="Disordered" evidence="5">
    <location>
        <begin position="589"/>
        <end position="624"/>
    </location>
</feature>
<reference evidence="8 9" key="1">
    <citation type="journal article" date="2010" name="Nature">
        <title>The Ectocarpus genome and the independent evolution of multicellularity in brown algae.</title>
        <authorList>
            <person name="Cock J.M."/>
            <person name="Sterck L."/>
            <person name="Rouze P."/>
            <person name="Scornet D."/>
            <person name="Allen A.E."/>
            <person name="Amoutzias G."/>
            <person name="Anthouard V."/>
            <person name="Artiguenave F."/>
            <person name="Aury J.M."/>
            <person name="Badger J.H."/>
            <person name="Beszteri B."/>
            <person name="Billiau K."/>
            <person name="Bonnet E."/>
            <person name="Bothwell J.H."/>
            <person name="Bowler C."/>
            <person name="Boyen C."/>
            <person name="Brownlee C."/>
            <person name="Carrano C.J."/>
            <person name="Charrier B."/>
            <person name="Cho G.Y."/>
            <person name="Coelho S.M."/>
            <person name="Collen J."/>
            <person name="Corre E."/>
            <person name="Da Silva C."/>
            <person name="Delage L."/>
            <person name="Delaroque N."/>
            <person name="Dittami S.M."/>
            <person name="Doulbeau S."/>
            <person name="Elias M."/>
            <person name="Farnham G."/>
            <person name="Gachon C.M."/>
            <person name="Gschloessl B."/>
            <person name="Heesch S."/>
            <person name="Jabbari K."/>
            <person name="Jubin C."/>
            <person name="Kawai H."/>
            <person name="Kimura K."/>
            <person name="Kloareg B."/>
            <person name="Kupper F.C."/>
            <person name="Lang D."/>
            <person name="Le Bail A."/>
            <person name="Leblanc C."/>
            <person name="Lerouge P."/>
            <person name="Lohr M."/>
            <person name="Lopez P.J."/>
            <person name="Martens C."/>
            <person name="Maumus F."/>
            <person name="Michel G."/>
            <person name="Miranda-Saavedra D."/>
            <person name="Morales J."/>
            <person name="Moreau H."/>
            <person name="Motomura T."/>
            <person name="Nagasato C."/>
            <person name="Napoli C.A."/>
            <person name="Nelson D.R."/>
            <person name="Nyvall-Collen P."/>
            <person name="Peters A.F."/>
            <person name="Pommier C."/>
            <person name="Potin P."/>
            <person name="Poulain J."/>
            <person name="Quesneville H."/>
            <person name="Read B."/>
            <person name="Rensing S.A."/>
            <person name="Ritter A."/>
            <person name="Rousvoal S."/>
            <person name="Samanta M."/>
            <person name="Samson G."/>
            <person name="Schroeder D.C."/>
            <person name="Segurens B."/>
            <person name="Strittmatter M."/>
            <person name="Tonon T."/>
            <person name="Tregear J.W."/>
            <person name="Valentin K."/>
            <person name="von Dassow P."/>
            <person name="Yamagishi T."/>
            <person name="Van de Peer Y."/>
            <person name="Wincker P."/>
        </authorList>
    </citation>
    <scope>NUCLEOTIDE SEQUENCE [LARGE SCALE GENOMIC DNA]</scope>
    <source>
        <strain evidence="9">Ec32 / CCAP1310/4</strain>
    </source>
</reference>
<dbReference type="InterPro" id="IPR029058">
    <property type="entry name" value="AB_hydrolase_fold"/>
</dbReference>
<feature type="region of interest" description="Disordered" evidence="5">
    <location>
        <begin position="419"/>
        <end position="443"/>
    </location>
</feature>
<dbReference type="EMBL" id="FN649727">
    <property type="protein sequence ID" value="CBJ29857.1"/>
    <property type="molecule type" value="Genomic_DNA"/>
</dbReference>
<gene>
    <name evidence="8" type="ORF">Esi_0163_0039</name>
</gene>
<feature type="chain" id="PRO_5003095674" description="RanBP2-type domain-containing protein" evidence="6">
    <location>
        <begin position="22"/>
        <end position="790"/>
    </location>
</feature>
<dbReference type="AlphaFoldDB" id="D7FM32"/>
<evidence type="ECO:0000256" key="5">
    <source>
        <dbReference type="SAM" id="MobiDB-lite"/>
    </source>
</evidence>
<feature type="region of interest" description="Disordered" evidence="5">
    <location>
        <begin position="471"/>
        <end position="492"/>
    </location>
</feature>
<name>D7FM32_ECTSI</name>
<dbReference type="Gene3D" id="3.40.50.1820">
    <property type="entry name" value="alpha/beta hydrolase"/>
    <property type="match status" value="1"/>
</dbReference>
<dbReference type="Proteomes" id="UP000002630">
    <property type="component" value="Linkage Group LG02"/>
</dbReference>
<dbReference type="InterPro" id="IPR052920">
    <property type="entry name" value="DNA-binding_regulatory"/>
</dbReference>
<dbReference type="InParanoid" id="D7FM32"/>
<dbReference type="STRING" id="2880.D7FM32"/>
<feature type="compositionally biased region" description="Acidic residues" evidence="5">
    <location>
        <begin position="612"/>
        <end position="624"/>
    </location>
</feature>
<evidence type="ECO:0000256" key="3">
    <source>
        <dbReference type="ARBA" id="ARBA00022833"/>
    </source>
</evidence>
<sequence length="790" mass="82433">MQCMSAQLMAIRLSWWEVAYTEDSTLCCSCYRSEEQAGYQELVNAIIRPPRARYEVEALGPVEFEFLGKAFKRLDFRLLNDRGHVLECSHWQPNGWRRAERLPCVVYMHGNSSARVEALPQLSLALSLGATLVSFDFAGSGRSGGEHVSLGYYERDDLKAVIEHLRKSGQVSTIALWGRSMGAATALLHGDRDPSIAALVLDSAFADLTQLAEEMVERGRQAGLTVPGIVVKMVMRMIRGTVTKTANFNVRDLCPIKHANRTFIPALFVAGLADDFIKPHHSKQICEAYAGDKNFVTVDGDHNSPRPGFLFDSVYIFLQRYLQVPPEWGLDRENTVMGVPPWHFASGGSGMSAAAAAAMFGAAAAASGEGSGDLDYADYDWDGIGLGGIGVDGAPSVGMTRARQAEFQTALFHMLAQERTDQAPEETPGGGGDERRSPAVAAAGAGAAETAAVEAAAAAEAAGAAAAGAAAGGRDSSMTDSRSQSSIASPRAVHASGAVVVKGAGGHGQGESGVDVVEMRECELLPQGTFREEESLTEEEEQGAEAVAAVAAALRVGGTPNAAAATGQQWPRPFEAATTTAAMASTTTASGFATPSSGARPAMAPFSVSDTSDFEDLEEDDDDEGGVEGLAEFMAAKSAAAGGPVDSPGNGFATPLSSDSKCGGGREDFFDAEGSGGALSVGKGTAERVLDWNANGGLLERGGEGGHGDRDVLSGDRADWKRTAGVVGSMCGEGGADNEATSAEGLKRVVDGGGLVAKYTDVEWSCSKCTLKNIAAAKICLVCASPREDE</sequence>
<dbReference type="eggNOG" id="KOG1552">
    <property type="taxonomic scope" value="Eukaryota"/>
</dbReference>
<dbReference type="PROSITE" id="PS50199">
    <property type="entry name" value="ZF_RANBP2_2"/>
    <property type="match status" value="1"/>
</dbReference>
<evidence type="ECO:0000256" key="1">
    <source>
        <dbReference type="ARBA" id="ARBA00022723"/>
    </source>
</evidence>
<dbReference type="PANTHER" id="PTHR43358:SF4">
    <property type="entry name" value="ALPHA_BETA HYDROLASE FOLD-1 DOMAIN-CONTAINING PROTEIN"/>
    <property type="match status" value="1"/>
</dbReference>
<dbReference type="OrthoDB" id="10249433at2759"/>
<dbReference type="PANTHER" id="PTHR43358">
    <property type="entry name" value="ALPHA/BETA-HYDROLASE"/>
    <property type="match status" value="1"/>
</dbReference>
<evidence type="ECO:0000259" key="7">
    <source>
        <dbReference type="PROSITE" id="PS50199"/>
    </source>
</evidence>
<dbReference type="SUPFAM" id="SSF53474">
    <property type="entry name" value="alpha/beta-Hydrolases"/>
    <property type="match status" value="1"/>
</dbReference>
<feature type="signal peptide" evidence="6">
    <location>
        <begin position="1"/>
        <end position="21"/>
    </location>
</feature>
<dbReference type="Pfam" id="PF12146">
    <property type="entry name" value="Hydrolase_4"/>
    <property type="match status" value="1"/>
</dbReference>
<dbReference type="InterPro" id="IPR022742">
    <property type="entry name" value="Hydrolase_4"/>
</dbReference>
<dbReference type="GO" id="GO:0008270">
    <property type="term" value="F:zinc ion binding"/>
    <property type="evidence" value="ECO:0007669"/>
    <property type="project" value="UniProtKB-KW"/>
</dbReference>
<dbReference type="PROSITE" id="PS01358">
    <property type="entry name" value="ZF_RANBP2_1"/>
    <property type="match status" value="1"/>
</dbReference>
<keyword evidence="2 4" id="KW-0863">Zinc-finger</keyword>
<keyword evidence="9" id="KW-1185">Reference proteome</keyword>
<keyword evidence="6" id="KW-0732">Signal</keyword>
<feature type="compositionally biased region" description="Low complexity" evidence="5">
    <location>
        <begin position="589"/>
        <end position="599"/>
    </location>
</feature>
<evidence type="ECO:0000256" key="6">
    <source>
        <dbReference type="SAM" id="SignalP"/>
    </source>
</evidence>
<dbReference type="Gene3D" id="4.10.1060.10">
    <property type="entry name" value="Zinc finger, RanBP2-type"/>
    <property type="match status" value="1"/>
</dbReference>
<dbReference type="InterPro" id="IPR001876">
    <property type="entry name" value="Znf_RanBP2"/>
</dbReference>
<organism evidence="8 9">
    <name type="scientific">Ectocarpus siliculosus</name>
    <name type="common">Brown alga</name>
    <name type="synonym">Conferva siliculosa</name>
    <dbReference type="NCBI Taxonomy" id="2880"/>
    <lineage>
        <taxon>Eukaryota</taxon>
        <taxon>Sar</taxon>
        <taxon>Stramenopiles</taxon>
        <taxon>Ochrophyta</taxon>
        <taxon>PX clade</taxon>
        <taxon>Phaeophyceae</taxon>
        <taxon>Ectocarpales</taxon>
        <taxon>Ectocarpaceae</taxon>
        <taxon>Ectocarpus</taxon>
    </lineage>
</organism>
<keyword evidence="3" id="KW-0862">Zinc</keyword>
<keyword evidence="1" id="KW-0479">Metal-binding</keyword>
<dbReference type="SMART" id="SM00547">
    <property type="entry name" value="ZnF_RBZ"/>
    <property type="match status" value="1"/>
</dbReference>
<protein>
    <recommendedName>
        <fullName evidence="7">RanBP2-type domain-containing protein</fullName>
    </recommendedName>
</protein>
<proteinExistence type="predicted"/>
<evidence type="ECO:0000313" key="8">
    <source>
        <dbReference type="EMBL" id="CBJ29857.1"/>
    </source>
</evidence>
<evidence type="ECO:0000313" key="9">
    <source>
        <dbReference type="Proteomes" id="UP000002630"/>
    </source>
</evidence>
<feature type="domain" description="RanBP2-type" evidence="7">
    <location>
        <begin position="759"/>
        <end position="789"/>
    </location>
</feature>
<evidence type="ECO:0000256" key="4">
    <source>
        <dbReference type="PROSITE-ProRule" id="PRU00322"/>
    </source>
</evidence>
<dbReference type="EMBL" id="FN648164">
    <property type="protein sequence ID" value="CBJ29857.1"/>
    <property type="molecule type" value="Genomic_DNA"/>
</dbReference>
<evidence type="ECO:0000256" key="2">
    <source>
        <dbReference type="ARBA" id="ARBA00022771"/>
    </source>
</evidence>